<feature type="compositionally biased region" description="Low complexity" evidence="7">
    <location>
        <begin position="648"/>
        <end position="672"/>
    </location>
</feature>
<dbReference type="InterPro" id="IPR054708">
    <property type="entry name" value="MTPAP-like_central"/>
</dbReference>
<dbReference type="FunFam" id="1.10.1410.10:FF:000003">
    <property type="entry name" value="non-canonical poly(A) RNA polymerase PAPD7"/>
    <property type="match status" value="1"/>
</dbReference>
<dbReference type="GO" id="GO:0043634">
    <property type="term" value="P:polyadenylation-dependent ncRNA catabolic process"/>
    <property type="evidence" value="ECO:0007669"/>
    <property type="project" value="TreeGrafter"/>
</dbReference>
<dbReference type="GO" id="GO:0031499">
    <property type="term" value="C:TRAMP complex"/>
    <property type="evidence" value="ECO:0007669"/>
    <property type="project" value="TreeGrafter"/>
</dbReference>
<dbReference type="GO" id="GO:0046872">
    <property type="term" value="F:metal ion binding"/>
    <property type="evidence" value="ECO:0007669"/>
    <property type="project" value="UniProtKB-KW"/>
</dbReference>
<feature type="compositionally biased region" description="Polar residues" evidence="7">
    <location>
        <begin position="821"/>
        <end position="837"/>
    </location>
</feature>
<evidence type="ECO:0000259" key="9">
    <source>
        <dbReference type="Pfam" id="PF22600"/>
    </source>
</evidence>
<feature type="compositionally biased region" description="Polar residues" evidence="7">
    <location>
        <begin position="674"/>
        <end position="685"/>
    </location>
</feature>
<feature type="compositionally biased region" description="Low complexity" evidence="7">
    <location>
        <begin position="781"/>
        <end position="820"/>
    </location>
</feature>
<comment type="similarity">
    <text evidence="2">Belongs to the DNA polymerase type-B-like family.</text>
</comment>
<evidence type="ECO:0000256" key="7">
    <source>
        <dbReference type="SAM" id="MobiDB-lite"/>
    </source>
</evidence>
<feature type="region of interest" description="Disordered" evidence="7">
    <location>
        <begin position="56"/>
        <end position="96"/>
    </location>
</feature>
<feature type="domain" description="PAP-associated" evidence="8">
    <location>
        <begin position="354"/>
        <end position="414"/>
    </location>
</feature>
<feature type="region of interest" description="Disordered" evidence="7">
    <location>
        <begin position="648"/>
        <end position="685"/>
    </location>
</feature>
<dbReference type="PANTHER" id="PTHR23092:SF15">
    <property type="entry name" value="INACTIVE NON-CANONICAL POLY(A) RNA POLYMERASE PROTEIN TRF4-2-RELATED"/>
    <property type="match status" value="1"/>
</dbReference>
<evidence type="ECO:0000256" key="2">
    <source>
        <dbReference type="ARBA" id="ARBA00008593"/>
    </source>
</evidence>
<dbReference type="EC" id="2.7.7.19" evidence="3"/>
<feature type="compositionally biased region" description="Polar residues" evidence="7">
    <location>
        <begin position="78"/>
        <end position="88"/>
    </location>
</feature>
<dbReference type="Proteomes" id="UP000070412">
    <property type="component" value="Unassembled WGS sequence"/>
</dbReference>
<comment type="cofactor">
    <cofactor evidence="1">
        <name>Mn(2+)</name>
        <dbReference type="ChEBI" id="CHEBI:29035"/>
    </cofactor>
</comment>
<dbReference type="InterPro" id="IPR043519">
    <property type="entry name" value="NT_sf"/>
</dbReference>
<protein>
    <recommendedName>
        <fullName evidence="3">polynucleotide adenylyltransferase</fullName>
        <ecNumber evidence="3">2.7.7.19</ecNumber>
    </recommendedName>
</protein>
<dbReference type="PANTHER" id="PTHR23092">
    <property type="entry name" value="POLY(A) RNA POLYMERASE"/>
    <property type="match status" value="1"/>
</dbReference>
<dbReference type="AlphaFoldDB" id="A0A834R659"/>
<dbReference type="SUPFAM" id="SSF81301">
    <property type="entry name" value="Nucleotidyltransferase"/>
    <property type="match status" value="1"/>
</dbReference>
<keyword evidence="12" id="KW-1185">Reference proteome</keyword>
<evidence type="ECO:0000313" key="12">
    <source>
        <dbReference type="Proteomes" id="UP000070412"/>
    </source>
</evidence>
<feature type="region of interest" description="Disordered" evidence="7">
    <location>
        <begin position="780"/>
        <end position="856"/>
    </location>
</feature>
<feature type="region of interest" description="Disordered" evidence="7">
    <location>
        <begin position="712"/>
        <end position="742"/>
    </location>
</feature>
<evidence type="ECO:0000256" key="6">
    <source>
        <dbReference type="ARBA" id="ARBA00022842"/>
    </source>
</evidence>
<dbReference type="CDD" id="cd05402">
    <property type="entry name" value="NT_PAP_TUTase"/>
    <property type="match status" value="1"/>
</dbReference>
<gene>
    <name evidence="10" type="ORF">SSS_2251</name>
</gene>
<keyword evidence="6" id="KW-0460">Magnesium</keyword>
<dbReference type="Gene3D" id="3.30.460.10">
    <property type="entry name" value="Beta Polymerase, domain 2"/>
    <property type="match status" value="1"/>
</dbReference>
<proteinExistence type="inferred from homology"/>
<evidence type="ECO:0000256" key="3">
    <source>
        <dbReference type="ARBA" id="ARBA00012388"/>
    </source>
</evidence>
<keyword evidence="4" id="KW-0808">Transferase</keyword>
<dbReference type="InterPro" id="IPR045862">
    <property type="entry name" value="Trf4-like"/>
</dbReference>
<sequence>MMDPNIGWFQPEQQGPALKLWRSLWKRAKMSVLIDNPIDFNAIYNSQIHENISNTEHHNHSQNHNQTDENVSERPDQQKSINCNSNLPTTTTQSSQQIPPAINKMFSNCSLPPHFFNGGHLFSRKNHSDNPASTYNFNENRHICSKYDGTPWRMLREHYSAGIFGLHQEIEDFYNYMKPTPEEHFMRQSVVKRISSLINEVWPEAKVDYFGSFRTGLYLPTSDIDMVVIGEWESIPLFTLEKKLLESGIVEENSIKVLDKASVPIIKLTDFQSKVRVDISFNTSNGIRSAKMIKEFKREYPNLEKLVFVLKQFLLQRDLKEVFTGGISSYSLILMVISFIQRHPKKEAKLPGTNLGVLLMDFFELFGRNFNYYRVGIRVKDGGSFVPKSEIQKNMDFNYRPSILCIEDPLNPSNDIGKNSYGAMMVKQAFEYAFSTLHQAIGPLSSTIDPTKSILGRIIRVTDEVIDYRKFIIEKFPLPLKEATLNQTNQSEQNKLSAGYDENFSPATIQINNAHFHLQTQMMKFKSNFQQFDEDSNNSEDQICDEIIDEECNGTISPMIDSTNETKNDPHSMQTPPQTVLLTQSPVNHPLQFPSNSLIATPIMPSTPYATGTAIQMAIPQQTVPAISPHYHLQIAAAHSNFINSPPQAVQEMPQQTAQQQQSQSHRAAAAQNRRYNGSSNTNLMTNMNHNVNMIQLTNGFANIAAVANSSSKKPNYYQGSSSTSSNSSSNSNSNWGNASNYQQHHHYSQNTISNSNVNKKNESILNNSDYNNRILHQTISNKSSSSSSPSSTSNSSFNSNKSNASSTSASSSPTSSTSSMHQQQNIRKNQFLNISNKGVVHPISNPSIDKFPSKT</sequence>
<evidence type="ECO:0000313" key="10">
    <source>
        <dbReference type="EMBL" id="KAF7488093.1"/>
    </source>
</evidence>
<dbReference type="Pfam" id="PF03828">
    <property type="entry name" value="PAP_assoc"/>
    <property type="match status" value="1"/>
</dbReference>
<feature type="compositionally biased region" description="Low complexity" evidence="7">
    <location>
        <begin position="721"/>
        <end position="741"/>
    </location>
</feature>
<name>A0A834R659_SARSC</name>
<dbReference type="Pfam" id="PF22600">
    <property type="entry name" value="MTPAP-like_central"/>
    <property type="match status" value="1"/>
</dbReference>
<dbReference type="EnsemblMetazoa" id="SSS_2251s_mrna">
    <property type="protein sequence ID" value="KAF7488093.1"/>
    <property type="gene ID" value="SSS_2251"/>
</dbReference>
<dbReference type="Gene3D" id="1.10.1410.10">
    <property type="match status" value="1"/>
</dbReference>
<accession>A0A834R659</accession>
<reference evidence="11" key="3">
    <citation type="submission" date="2022-06" db="UniProtKB">
        <authorList>
            <consortium name="EnsemblMetazoa"/>
        </authorList>
    </citation>
    <scope>IDENTIFICATION</scope>
</reference>
<dbReference type="EMBL" id="WVUK01000066">
    <property type="protein sequence ID" value="KAF7488093.1"/>
    <property type="molecule type" value="Genomic_DNA"/>
</dbReference>
<dbReference type="InterPro" id="IPR002058">
    <property type="entry name" value="PAP_assoc"/>
</dbReference>
<dbReference type="OrthoDB" id="273917at2759"/>
<feature type="domain" description="Poly(A) RNA polymerase mitochondrial-like central palm" evidence="9">
    <location>
        <begin position="166"/>
        <end position="296"/>
    </location>
</feature>
<reference evidence="10" key="2">
    <citation type="submission" date="2020-01" db="EMBL/GenBank/DDBJ databases">
        <authorList>
            <person name="Korhonen P.K.K."/>
            <person name="Guangxu M.G."/>
            <person name="Wang T.W."/>
            <person name="Stroehlein A.J.S."/>
            <person name="Young N.D."/>
            <person name="Ang C.-S.A."/>
            <person name="Fernando D.W.F."/>
            <person name="Lu H.L."/>
            <person name="Taylor S.T."/>
            <person name="Ehtesham M.E.M."/>
            <person name="Najaraj S.H.N."/>
            <person name="Harsha G.H.G."/>
            <person name="Madugundu A.M."/>
            <person name="Renuse S.R."/>
            <person name="Holt D.H."/>
            <person name="Pandey A.P."/>
            <person name="Papenfuss A.P."/>
            <person name="Gasser R.B.G."/>
            <person name="Fischer K.F."/>
        </authorList>
    </citation>
    <scope>NUCLEOTIDE SEQUENCE</scope>
    <source>
        <strain evidence="10">SSS_KF_BRIS2020</strain>
    </source>
</reference>
<dbReference type="GO" id="GO:1990817">
    <property type="term" value="F:poly(A) RNA polymerase activity"/>
    <property type="evidence" value="ECO:0007669"/>
    <property type="project" value="UniProtKB-EC"/>
</dbReference>
<evidence type="ECO:0000256" key="4">
    <source>
        <dbReference type="ARBA" id="ARBA00022679"/>
    </source>
</evidence>
<evidence type="ECO:0000256" key="5">
    <source>
        <dbReference type="ARBA" id="ARBA00022723"/>
    </source>
</evidence>
<dbReference type="GO" id="GO:0031123">
    <property type="term" value="P:RNA 3'-end processing"/>
    <property type="evidence" value="ECO:0007669"/>
    <property type="project" value="TreeGrafter"/>
</dbReference>
<dbReference type="GO" id="GO:0003729">
    <property type="term" value="F:mRNA binding"/>
    <property type="evidence" value="ECO:0007669"/>
    <property type="project" value="TreeGrafter"/>
</dbReference>
<dbReference type="GO" id="GO:0005730">
    <property type="term" value="C:nucleolus"/>
    <property type="evidence" value="ECO:0007669"/>
    <property type="project" value="TreeGrafter"/>
</dbReference>
<evidence type="ECO:0000259" key="8">
    <source>
        <dbReference type="Pfam" id="PF03828"/>
    </source>
</evidence>
<dbReference type="FunFam" id="3.30.460.10:FF:000006">
    <property type="entry name" value="non-canonical poly(A) RNA polymerase PAPD5"/>
    <property type="match status" value="1"/>
</dbReference>
<evidence type="ECO:0000313" key="11">
    <source>
        <dbReference type="EnsemblMetazoa" id="KAF7488093.1"/>
    </source>
</evidence>
<dbReference type="SUPFAM" id="SSF81631">
    <property type="entry name" value="PAP/OAS1 substrate-binding domain"/>
    <property type="match status" value="1"/>
</dbReference>
<keyword evidence="5" id="KW-0479">Metal-binding</keyword>
<reference evidence="12" key="1">
    <citation type="journal article" date="2020" name="PLoS Negl. Trop. Dis.">
        <title>High-quality nuclear genome for Sarcoptes scabiei-A critical resource for a neglected parasite.</title>
        <authorList>
            <person name="Korhonen P.K."/>
            <person name="Gasser R.B."/>
            <person name="Ma G."/>
            <person name="Wang T."/>
            <person name="Stroehlein A.J."/>
            <person name="Young N.D."/>
            <person name="Ang C.S."/>
            <person name="Fernando D.D."/>
            <person name="Lu H.C."/>
            <person name="Taylor S."/>
            <person name="Reynolds S.L."/>
            <person name="Mofiz E."/>
            <person name="Najaraj S.H."/>
            <person name="Gowda H."/>
            <person name="Madugundu A."/>
            <person name="Renuse S."/>
            <person name="Holt D."/>
            <person name="Pandey A."/>
            <person name="Papenfuss A.T."/>
            <person name="Fischer K."/>
        </authorList>
    </citation>
    <scope>NUCLEOTIDE SEQUENCE [LARGE SCALE GENOMIC DNA]</scope>
</reference>
<evidence type="ECO:0000256" key="1">
    <source>
        <dbReference type="ARBA" id="ARBA00001936"/>
    </source>
</evidence>
<organism evidence="10">
    <name type="scientific">Sarcoptes scabiei</name>
    <name type="common">Itch mite</name>
    <name type="synonym">Acarus scabiei</name>
    <dbReference type="NCBI Taxonomy" id="52283"/>
    <lineage>
        <taxon>Eukaryota</taxon>
        <taxon>Metazoa</taxon>
        <taxon>Ecdysozoa</taxon>
        <taxon>Arthropoda</taxon>
        <taxon>Chelicerata</taxon>
        <taxon>Arachnida</taxon>
        <taxon>Acari</taxon>
        <taxon>Acariformes</taxon>
        <taxon>Sarcoptiformes</taxon>
        <taxon>Astigmata</taxon>
        <taxon>Psoroptidia</taxon>
        <taxon>Sarcoptoidea</taxon>
        <taxon>Sarcoptidae</taxon>
        <taxon>Sarcoptinae</taxon>
        <taxon>Sarcoptes</taxon>
    </lineage>
</organism>